<dbReference type="PROSITE" id="PS51273">
    <property type="entry name" value="GATASE_TYPE_1"/>
    <property type="match status" value="1"/>
</dbReference>
<sequence length="248" mass="26340">MQGHVSPMLALVEVTRFREDDQAYHEYVQILVGRTIAAAERAGWRVTRLAAHDLGTDALLASTDGASAVVIMGGADIDPAQYGGTTGYRAEGQHFPEADRAQLAVARRAAERGTPLLGICRGHQIINVALGGTLVQDLGEHSAHRNEGVPVDESMTPHEVELDASSALAFRLGARHLQVQSAHHQSVGELGEGLRAVAWASDGTVEAIEHRTLPITGVQWHPEDPGTVDDQLGLLLGGLAREAERAAA</sequence>
<comment type="caution">
    <text evidence="1">The sequence shown here is derived from an EMBL/GenBank/DDBJ whole genome shotgun (WGS) entry which is preliminary data.</text>
</comment>
<dbReference type="InterPro" id="IPR011697">
    <property type="entry name" value="Peptidase_C26"/>
</dbReference>
<organism evidence="1 2">
    <name type="scientific">Plantibacter flavus</name>
    <dbReference type="NCBI Taxonomy" id="150123"/>
    <lineage>
        <taxon>Bacteria</taxon>
        <taxon>Bacillati</taxon>
        <taxon>Actinomycetota</taxon>
        <taxon>Actinomycetes</taxon>
        <taxon>Micrococcales</taxon>
        <taxon>Microbacteriaceae</taxon>
        <taxon>Plantibacter</taxon>
    </lineage>
</organism>
<dbReference type="SUPFAM" id="SSF52317">
    <property type="entry name" value="Class I glutamine amidotransferase-like"/>
    <property type="match status" value="1"/>
</dbReference>
<dbReference type="InterPro" id="IPR029062">
    <property type="entry name" value="Class_I_gatase-like"/>
</dbReference>
<keyword evidence="2" id="KW-1185">Reference proteome</keyword>
<evidence type="ECO:0000313" key="2">
    <source>
        <dbReference type="Proteomes" id="UP000266915"/>
    </source>
</evidence>
<dbReference type="Proteomes" id="UP000266915">
    <property type="component" value="Unassembled WGS sequence"/>
</dbReference>
<dbReference type="GO" id="GO:0016740">
    <property type="term" value="F:transferase activity"/>
    <property type="evidence" value="ECO:0007669"/>
    <property type="project" value="UniProtKB-KW"/>
</dbReference>
<dbReference type="Pfam" id="PF07722">
    <property type="entry name" value="Peptidase_C26"/>
    <property type="match status" value="1"/>
</dbReference>
<dbReference type="Gene3D" id="3.40.50.880">
    <property type="match status" value="1"/>
</dbReference>
<keyword evidence="1" id="KW-0315">Glutamine amidotransferase</keyword>
<name>A0A3N2C4A0_9MICO</name>
<dbReference type="GO" id="GO:0006598">
    <property type="term" value="P:polyamine catabolic process"/>
    <property type="evidence" value="ECO:0007669"/>
    <property type="project" value="TreeGrafter"/>
</dbReference>
<dbReference type="PANTHER" id="PTHR43235">
    <property type="entry name" value="GLUTAMINE AMIDOTRANSFERASE PB2B2.05-RELATED"/>
    <property type="match status" value="1"/>
</dbReference>
<keyword evidence="1" id="KW-0808">Transferase</keyword>
<protein>
    <submittedName>
        <fullName evidence="1">Putative glutamine amidotransferase</fullName>
    </submittedName>
</protein>
<dbReference type="PANTHER" id="PTHR43235:SF1">
    <property type="entry name" value="GLUTAMINE AMIDOTRANSFERASE PB2B2.05-RELATED"/>
    <property type="match status" value="1"/>
</dbReference>
<dbReference type="EMBL" id="RKHL01000001">
    <property type="protein sequence ID" value="ROR82335.1"/>
    <property type="molecule type" value="Genomic_DNA"/>
</dbReference>
<dbReference type="InterPro" id="IPR044668">
    <property type="entry name" value="PuuD-like"/>
</dbReference>
<dbReference type="RefSeq" id="WP_085513282.1">
    <property type="nucleotide sequence ID" value="NZ_FXAP01000005.1"/>
</dbReference>
<evidence type="ECO:0000313" key="1">
    <source>
        <dbReference type="EMBL" id="ROR82335.1"/>
    </source>
</evidence>
<dbReference type="GO" id="GO:0033969">
    <property type="term" value="F:gamma-glutamyl-gamma-aminobutyrate hydrolase activity"/>
    <property type="evidence" value="ECO:0007669"/>
    <property type="project" value="TreeGrafter"/>
</dbReference>
<reference evidence="1 2" key="1">
    <citation type="submission" date="2018-11" db="EMBL/GenBank/DDBJ databases">
        <title>Sequencing the genomes of 1000 actinobacteria strains.</title>
        <authorList>
            <person name="Klenk H.-P."/>
        </authorList>
    </citation>
    <scope>NUCLEOTIDE SEQUENCE [LARGE SCALE GENOMIC DNA]</scope>
    <source>
        <strain evidence="1 2">DSM 14012</strain>
    </source>
</reference>
<proteinExistence type="predicted"/>
<gene>
    <name evidence="1" type="ORF">EDD42_2424</name>
</gene>
<accession>A0A3N2C4A0</accession>
<dbReference type="GO" id="GO:0005829">
    <property type="term" value="C:cytosol"/>
    <property type="evidence" value="ECO:0007669"/>
    <property type="project" value="TreeGrafter"/>
</dbReference>
<dbReference type="AlphaFoldDB" id="A0A3N2C4A0"/>